<protein>
    <submittedName>
        <fullName evidence="1">Uncharacterized protein</fullName>
    </submittedName>
</protein>
<evidence type="ECO:0000313" key="1">
    <source>
        <dbReference type="EMBL" id="KAJ8882569.1"/>
    </source>
</evidence>
<organism evidence="1 2">
    <name type="scientific">Dryococelus australis</name>
    <dbReference type="NCBI Taxonomy" id="614101"/>
    <lineage>
        <taxon>Eukaryota</taxon>
        <taxon>Metazoa</taxon>
        <taxon>Ecdysozoa</taxon>
        <taxon>Arthropoda</taxon>
        <taxon>Hexapoda</taxon>
        <taxon>Insecta</taxon>
        <taxon>Pterygota</taxon>
        <taxon>Neoptera</taxon>
        <taxon>Polyneoptera</taxon>
        <taxon>Phasmatodea</taxon>
        <taxon>Verophasmatodea</taxon>
        <taxon>Anareolatae</taxon>
        <taxon>Phasmatidae</taxon>
        <taxon>Eurycanthinae</taxon>
        <taxon>Dryococelus</taxon>
    </lineage>
</organism>
<accession>A0ABQ9HE43</accession>
<gene>
    <name evidence="1" type="ORF">PR048_014380</name>
</gene>
<evidence type="ECO:0000313" key="2">
    <source>
        <dbReference type="Proteomes" id="UP001159363"/>
    </source>
</evidence>
<proteinExistence type="predicted"/>
<comment type="caution">
    <text evidence="1">The sequence shown here is derived from an EMBL/GenBank/DDBJ whole genome shotgun (WGS) entry which is preliminary data.</text>
</comment>
<dbReference type="Proteomes" id="UP001159363">
    <property type="component" value="Chromosome 4"/>
</dbReference>
<dbReference type="EMBL" id="JARBHB010000005">
    <property type="protein sequence ID" value="KAJ8882569.1"/>
    <property type="molecule type" value="Genomic_DNA"/>
</dbReference>
<name>A0ABQ9HE43_9NEOP</name>
<keyword evidence="2" id="KW-1185">Reference proteome</keyword>
<reference evidence="1 2" key="1">
    <citation type="submission" date="2023-02" db="EMBL/GenBank/DDBJ databases">
        <title>LHISI_Scaffold_Assembly.</title>
        <authorList>
            <person name="Stuart O.P."/>
            <person name="Cleave R."/>
            <person name="Magrath M.J.L."/>
            <person name="Mikheyev A.S."/>
        </authorList>
    </citation>
    <scope>NUCLEOTIDE SEQUENCE [LARGE SCALE GENOMIC DNA]</scope>
    <source>
        <strain evidence="1">Daus_M_001</strain>
        <tissue evidence="1">Leg muscle</tissue>
    </source>
</reference>
<sequence>MDGLISGQVDTRLSGEADWATWKFKFTVLLRKTNLLGITDGTTPPPVKEESKQDYEKWAEKDAKAQQHGDHKNHLVFQGSISISYRGLGVHASGAEDELTSWLLVEEQ</sequence>